<evidence type="ECO:0000256" key="1">
    <source>
        <dbReference type="PROSITE-ProRule" id="PRU00339"/>
    </source>
</evidence>
<keyword evidence="1" id="KW-0802">TPR repeat</keyword>
<evidence type="ECO:0000313" key="4">
    <source>
        <dbReference type="Proteomes" id="UP000285517"/>
    </source>
</evidence>
<sequence length="361" mass="41046">MLLLLSLGLKAQADGDTLFTYATQQIYENPDISIKIAKELLDKSGATADDKIRAILIISTAYSSKREYEKAMDYALSAMDLLPNLKNVNLRINLFNRIGGLYQELQIYDKAILYLDRALETINKLPEGETKSRNLGINNLLRGFVYRDQMSCEIALNYFEKGIEDYKKFPDSPGGNANISISYYSRGDCLVELGKIDEAENNFHLSLDYAKKANAISAIAFAEKGLAQVYTVKGEYLKSINLLTETLKNTEKVGDKVLNRELYDALSANYLATGDFEHYSHYRNQSIRMHNEIKRTERKTVDESIMDLISLNSEKTAQLEKKTKTIKIIFSILILVTFILLMRSIILSQKRLKSLTNRLKI</sequence>
<protein>
    <submittedName>
        <fullName evidence="3">Tetratricopeptide repeat protein</fullName>
    </submittedName>
</protein>
<dbReference type="PANTHER" id="PTHR10098">
    <property type="entry name" value="RAPSYN-RELATED"/>
    <property type="match status" value="1"/>
</dbReference>
<gene>
    <name evidence="3" type="ORF">EI546_15485</name>
</gene>
<feature type="repeat" description="TPR" evidence="1">
    <location>
        <begin position="52"/>
        <end position="85"/>
    </location>
</feature>
<dbReference type="AlphaFoldDB" id="A0A410G6V5"/>
<dbReference type="Gene3D" id="1.25.40.10">
    <property type="entry name" value="Tetratricopeptide repeat domain"/>
    <property type="match status" value="2"/>
</dbReference>
<dbReference type="Proteomes" id="UP000285517">
    <property type="component" value="Chromosome"/>
</dbReference>
<dbReference type="InterPro" id="IPR011990">
    <property type="entry name" value="TPR-like_helical_dom_sf"/>
</dbReference>
<keyword evidence="4" id="KW-1185">Reference proteome</keyword>
<dbReference type="EMBL" id="CP034951">
    <property type="protein sequence ID" value="QAA83029.1"/>
    <property type="molecule type" value="Genomic_DNA"/>
</dbReference>
<keyword evidence="2" id="KW-1133">Transmembrane helix</keyword>
<dbReference type="InterPro" id="IPR019734">
    <property type="entry name" value="TPR_rpt"/>
</dbReference>
<dbReference type="PROSITE" id="PS50005">
    <property type="entry name" value="TPR"/>
    <property type="match status" value="1"/>
</dbReference>
<organism evidence="3 4">
    <name type="scientific">Aequorivita ciconiae</name>
    <dbReference type="NCBI Taxonomy" id="2494375"/>
    <lineage>
        <taxon>Bacteria</taxon>
        <taxon>Pseudomonadati</taxon>
        <taxon>Bacteroidota</taxon>
        <taxon>Flavobacteriia</taxon>
        <taxon>Flavobacteriales</taxon>
        <taxon>Flavobacteriaceae</taxon>
        <taxon>Aequorivita</taxon>
    </lineage>
</organism>
<evidence type="ECO:0000313" key="3">
    <source>
        <dbReference type="EMBL" id="QAA83029.1"/>
    </source>
</evidence>
<dbReference type="OrthoDB" id="1253697at2"/>
<accession>A0A410G6V5</accession>
<dbReference type="SUPFAM" id="SSF48452">
    <property type="entry name" value="TPR-like"/>
    <property type="match status" value="1"/>
</dbReference>
<dbReference type="SMART" id="SM00028">
    <property type="entry name" value="TPR"/>
    <property type="match status" value="4"/>
</dbReference>
<feature type="transmembrane region" description="Helical" evidence="2">
    <location>
        <begin position="328"/>
        <end position="346"/>
    </location>
</feature>
<keyword evidence="2" id="KW-0472">Membrane</keyword>
<dbReference type="RefSeq" id="WP_128251392.1">
    <property type="nucleotide sequence ID" value="NZ_CP034951.1"/>
</dbReference>
<reference evidence="3 4" key="1">
    <citation type="submission" date="2019-01" db="EMBL/GenBank/DDBJ databases">
        <title>Complete genome sequencing of Aequorivita sp. H23M31.</title>
        <authorList>
            <person name="Bae J.-W."/>
        </authorList>
    </citation>
    <scope>NUCLEOTIDE SEQUENCE [LARGE SCALE GENOMIC DNA]</scope>
    <source>
        <strain evidence="3 4">H23M31</strain>
    </source>
</reference>
<keyword evidence="2" id="KW-0812">Transmembrane</keyword>
<name>A0A410G6V5_9FLAO</name>
<proteinExistence type="predicted"/>
<evidence type="ECO:0000256" key="2">
    <source>
        <dbReference type="SAM" id="Phobius"/>
    </source>
</evidence>
<dbReference type="KEGG" id="aev:EI546_15485"/>
<dbReference type="PANTHER" id="PTHR10098:SF108">
    <property type="entry name" value="TETRATRICOPEPTIDE REPEAT PROTEIN 28"/>
    <property type="match status" value="1"/>
</dbReference>